<gene>
    <name evidence="6" type="ORF">Esi_0054_0031</name>
</gene>
<dbReference type="EMBL" id="FN649758">
    <property type="protein sequence ID" value="CBJ27023.1"/>
    <property type="molecule type" value="Genomic_DNA"/>
</dbReference>
<feature type="domain" description="Myb-like" evidence="4">
    <location>
        <begin position="71"/>
        <end position="146"/>
    </location>
</feature>
<evidence type="ECO:0000256" key="3">
    <source>
        <dbReference type="SAM" id="MobiDB-lite"/>
    </source>
</evidence>
<feature type="domain" description="HTH myb-type" evidence="5">
    <location>
        <begin position="207"/>
        <end position="258"/>
    </location>
</feature>
<dbReference type="PROSITE" id="PS51294">
    <property type="entry name" value="HTH_MYB"/>
    <property type="match status" value="2"/>
</dbReference>
<feature type="domain" description="Myb-like" evidence="4">
    <location>
        <begin position="147"/>
        <end position="202"/>
    </location>
</feature>
<keyword evidence="2" id="KW-0238">DNA-binding</keyword>
<dbReference type="PANTHER" id="PTHR45614">
    <property type="entry name" value="MYB PROTEIN-RELATED"/>
    <property type="match status" value="1"/>
</dbReference>
<feature type="compositionally biased region" description="Basic residues" evidence="3">
    <location>
        <begin position="348"/>
        <end position="357"/>
    </location>
</feature>
<organism evidence="6 7">
    <name type="scientific">Ectocarpus siliculosus</name>
    <name type="common">Brown alga</name>
    <name type="synonym">Conferva siliculosa</name>
    <dbReference type="NCBI Taxonomy" id="2880"/>
    <lineage>
        <taxon>Eukaryota</taxon>
        <taxon>Sar</taxon>
        <taxon>Stramenopiles</taxon>
        <taxon>Ochrophyta</taxon>
        <taxon>PX clade</taxon>
        <taxon>Phaeophyceae</taxon>
        <taxon>Ectocarpales</taxon>
        <taxon>Ectocarpaceae</taxon>
        <taxon>Ectocarpus</taxon>
    </lineage>
</organism>
<evidence type="ECO:0000259" key="4">
    <source>
        <dbReference type="PROSITE" id="PS50090"/>
    </source>
</evidence>
<dbReference type="GO" id="GO:0000981">
    <property type="term" value="F:DNA-binding transcription factor activity, RNA polymerase II-specific"/>
    <property type="evidence" value="ECO:0007669"/>
    <property type="project" value="TreeGrafter"/>
</dbReference>
<evidence type="ECO:0000256" key="1">
    <source>
        <dbReference type="ARBA" id="ARBA00022737"/>
    </source>
</evidence>
<reference evidence="6 7" key="1">
    <citation type="journal article" date="2010" name="Nature">
        <title>The Ectocarpus genome and the independent evolution of multicellularity in brown algae.</title>
        <authorList>
            <person name="Cock J.M."/>
            <person name="Sterck L."/>
            <person name="Rouze P."/>
            <person name="Scornet D."/>
            <person name="Allen A.E."/>
            <person name="Amoutzias G."/>
            <person name="Anthouard V."/>
            <person name="Artiguenave F."/>
            <person name="Aury J.M."/>
            <person name="Badger J.H."/>
            <person name="Beszteri B."/>
            <person name="Billiau K."/>
            <person name="Bonnet E."/>
            <person name="Bothwell J.H."/>
            <person name="Bowler C."/>
            <person name="Boyen C."/>
            <person name="Brownlee C."/>
            <person name="Carrano C.J."/>
            <person name="Charrier B."/>
            <person name="Cho G.Y."/>
            <person name="Coelho S.M."/>
            <person name="Collen J."/>
            <person name="Corre E."/>
            <person name="Da Silva C."/>
            <person name="Delage L."/>
            <person name="Delaroque N."/>
            <person name="Dittami S.M."/>
            <person name="Doulbeau S."/>
            <person name="Elias M."/>
            <person name="Farnham G."/>
            <person name="Gachon C.M."/>
            <person name="Gschloessl B."/>
            <person name="Heesch S."/>
            <person name="Jabbari K."/>
            <person name="Jubin C."/>
            <person name="Kawai H."/>
            <person name="Kimura K."/>
            <person name="Kloareg B."/>
            <person name="Kupper F.C."/>
            <person name="Lang D."/>
            <person name="Le Bail A."/>
            <person name="Leblanc C."/>
            <person name="Lerouge P."/>
            <person name="Lohr M."/>
            <person name="Lopez P.J."/>
            <person name="Martens C."/>
            <person name="Maumus F."/>
            <person name="Michel G."/>
            <person name="Miranda-Saavedra D."/>
            <person name="Morales J."/>
            <person name="Moreau H."/>
            <person name="Motomura T."/>
            <person name="Nagasato C."/>
            <person name="Napoli C.A."/>
            <person name="Nelson D.R."/>
            <person name="Nyvall-Collen P."/>
            <person name="Peters A.F."/>
            <person name="Pommier C."/>
            <person name="Potin P."/>
            <person name="Poulain J."/>
            <person name="Quesneville H."/>
            <person name="Read B."/>
            <person name="Rensing S.A."/>
            <person name="Ritter A."/>
            <person name="Rousvoal S."/>
            <person name="Samanta M."/>
            <person name="Samson G."/>
            <person name="Schroeder D.C."/>
            <person name="Segurens B."/>
            <person name="Strittmatter M."/>
            <person name="Tonon T."/>
            <person name="Tregear J.W."/>
            <person name="Valentin K."/>
            <person name="von Dassow P."/>
            <person name="Yamagishi T."/>
            <person name="Van de Peer Y."/>
            <person name="Wincker P."/>
        </authorList>
    </citation>
    <scope>NUCLEOTIDE SEQUENCE [LARGE SCALE GENOMIC DNA]</scope>
    <source>
        <strain evidence="7">Ec32 / CCAP1310/4</strain>
    </source>
</reference>
<dbReference type="OrthoDB" id="2143914at2759"/>
<dbReference type="CDD" id="cd00167">
    <property type="entry name" value="SANT"/>
    <property type="match status" value="2"/>
</dbReference>
<dbReference type="EMBL" id="FN648752">
    <property type="protein sequence ID" value="CBJ27023.1"/>
    <property type="molecule type" value="Genomic_DNA"/>
</dbReference>
<evidence type="ECO:0000313" key="7">
    <source>
        <dbReference type="Proteomes" id="UP000002630"/>
    </source>
</evidence>
<keyword evidence="1" id="KW-0677">Repeat</keyword>
<feature type="domain" description="HTH myb-type" evidence="5">
    <location>
        <begin position="147"/>
        <end position="206"/>
    </location>
</feature>
<dbReference type="PROSITE" id="PS50090">
    <property type="entry name" value="MYB_LIKE"/>
    <property type="match status" value="3"/>
</dbReference>
<dbReference type="GO" id="GO:0005634">
    <property type="term" value="C:nucleus"/>
    <property type="evidence" value="ECO:0007669"/>
    <property type="project" value="TreeGrafter"/>
</dbReference>
<feature type="region of interest" description="Disordered" evidence="3">
    <location>
        <begin position="284"/>
        <end position="367"/>
    </location>
</feature>
<feature type="domain" description="Myb-like" evidence="4">
    <location>
        <begin position="203"/>
        <end position="254"/>
    </location>
</feature>
<dbReference type="Proteomes" id="UP000002630">
    <property type="component" value="Linkage Group LG33"/>
</dbReference>
<evidence type="ECO:0000313" key="6">
    <source>
        <dbReference type="EMBL" id="CBJ27023.1"/>
    </source>
</evidence>
<dbReference type="InterPro" id="IPR009057">
    <property type="entry name" value="Homeodomain-like_sf"/>
</dbReference>
<dbReference type="InterPro" id="IPR001005">
    <property type="entry name" value="SANT/Myb"/>
</dbReference>
<feature type="compositionally biased region" description="Basic residues" evidence="3">
    <location>
        <begin position="319"/>
        <end position="336"/>
    </location>
</feature>
<accession>D7G3Y8</accession>
<dbReference type="Gene3D" id="1.10.10.60">
    <property type="entry name" value="Homeodomain-like"/>
    <property type="match status" value="3"/>
</dbReference>
<name>D7G3Y8_ECTSI</name>
<dbReference type="PANTHER" id="PTHR45614:SF232">
    <property type="entry name" value="TRANSCRIPTION FACTOR MYB3R-2"/>
    <property type="match status" value="1"/>
</dbReference>
<evidence type="ECO:0000259" key="5">
    <source>
        <dbReference type="PROSITE" id="PS51294"/>
    </source>
</evidence>
<dbReference type="InterPro" id="IPR050560">
    <property type="entry name" value="MYB_TF"/>
</dbReference>
<dbReference type="SUPFAM" id="SSF46689">
    <property type="entry name" value="Homeodomain-like"/>
    <property type="match status" value="2"/>
</dbReference>
<dbReference type="InterPro" id="IPR017930">
    <property type="entry name" value="Myb_dom"/>
</dbReference>
<dbReference type="SMART" id="SM00717">
    <property type="entry name" value="SANT"/>
    <property type="match status" value="3"/>
</dbReference>
<dbReference type="eggNOG" id="KOG0048">
    <property type="taxonomic scope" value="Eukaryota"/>
</dbReference>
<dbReference type="STRING" id="2880.D7G3Y8"/>
<proteinExistence type="predicted"/>
<dbReference type="Pfam" id="PF13921">
    <property type="entry name" value="Myb_DNA-bind_6"/>
    <property type="match status" value="1"/>
</dbReference>
<evidence type="ECO:0000256" key="2">
    <source>
        <dbReference type="ARBA" id="ARBA00023125"/>
    </source>
</evidence>
<dbReference type="InParanoid" id="D7G3Y8"/>
<keyword evidence="7" id="KW-1185">Reference proteome</keyword>
<dbReference type="GO" id="GO:0000978">
    <property type="term" value="F:RNA polymerase II cis-regulatory region sequence-specific DNA binding"/>
    <property type="evidence" value="ECO:0007669"/>
    <property type="project" value="TreeGrafter"/>
</dbReference>
<dbReference type="AlphaFoldDB" id="D7G3Y8"/>
<dbReference type="FunFam" id="1.10.10.60:FF:000010">
    <property type="entry name" value="Transcriptional activator Myb isoform A"/>
    <property type="match status" value="1"/>
</dbReference>
<sequence length="398" mass="44471">MPSGSKNKQSLSSRDEGTMFVEDLVSRVDATIGSSPVAEGRGPATLPSESEQHIRDIVDKIASRNLNHGGGRKATGGAWLHEEDKVLRVIVVRDGEGGWKGKARELNSSMAALHQKLTLKATARGESPVVYGRNAAQCLHRWKKVLEPGVMKGHWTPSEDAALVDAVQSVMALPESMKWSNIASYIPGRMGKQCRERWFNHLSPTLKKAPWTSQEEDVLFHAQKFFGPRWCEISRCVFPGRTANDIKNRFNSSARGRWLKSGNAEVSMQTSNLFVQRLKASAKNLDDAKQSKRKNAATHKGPRVRSSRTSSSVSLERPKRAKHHHPVSAKAARVRSRATSSTVSFERQKKRGKHHRSNGPGITVTQSGTSIHWKKAFLRLWLMEQRFTLHGFLPRARR</sequence>
<feature type="compositionally biased region" description="Basic residues" evidence="3">
    <location>
        <begin position="291"/>
        <end position="306"/>
    </location>
</feature>
<protein>
    <submittedName>
        <fullName evidence="6">Uncharacterized protein</fullName>
    </submittedName>
</protein>